<accession>A0AAV9TXM9</accession>
<feature type="transmembrane region" description="Helical" evidence="1">
    <location>
        <begin position="47"/>
        <end position="71"/>
    </location>
</feature>
<organism evidence="2 3">
    <name type="scientific">Orbilia brochopaga</name>
    <dbReference type="NCBI Taxonomy" id="3140254"/>
    <lineage>
        <taxon>Eukaryota</taxon>
        <taxon>Fungi</taxon>
        <taxon>Dikarya</taxon>
        <taxon>Ascomycota</taxon>
        <taxon>Pezizomycotina</taxon>
        <taxon>Orbiliomycetes</taxon>
        <taxon>Orbiliales</taxon>
        <taxon>Orbiliaceae</taxon>
        <taxon>Orbilia</taxon>
    </lineage>
</organism>
<keyword evidence="3" id="KW-1185">Reference proteome</keyword>
<reference evidence="2 3" key="1">
    <citation type="submission" date="2019-10" db="EMBL/GenBank/DDBJ databases">
        <authorList>
            <person name="Palmer J.M."/>
        </authorList>
    </citation>
    <scope>NUCLEOTIDE SEQUENCE [LARGE SCALE GENOMIC DNA]</scope>
    <source>
        <strain evidence="2 3">TWF696</strain>
    </source>
</reference>
<evidence type="ECO:0000256" key="1">
    <source>
        <dbReference type="SAM" id="Phobius"/>
    </source>
</evidence>
<sequence>MPPIAILLRRDTGDSHSSPSAEVGNIIAAAEYYKPIDTPPYKTKLPLVASLLTGFGVAFIVMGTFVLGFAYSKQIVRKLRR</sequence>
<evidence type="ECO:0000313" key="2">
    <source>
        <dbReference type="EMBL" id="KAK6330477.1"/>
    </source>
</evidence>
<keyword evidence="1" id="KW-1133">Transmembrane helix</keyword>
<proteinExistence type="predicted"/>
<keyword evidence="1" id="KW-0472">Membrane</keyword>
<comment type="caution">
    <text evidence="2">The sequence shown here is derived from an EMBL/GenBank/DDBJ whole genome shotgun (WGS) entry which is preliminary data.</text>
</comment>
<keyword evidence="1" id="KW-0812">Transmembrane</keyword>
<name>A0AAV9TXM9_9PEZI</name>
<dbReference type="EMBL" id="JAVHNQ010000017">
    <property type="protein sequence ID" value="KAK6330477.1"/>
    <property type="molecule type" value="Genomic_DNA"/>
</dbReference>
<dbReference type="Proteomes" id="UP001375240">
    <property type="component" value="Unassembled WGS sequence"/>
</dbReference>
<dbReference type="AlphaFoldDB" id="A0AAV9TXM9"/>
<evidence type="ECO:0000313" key="3">
    <source>
        <dbReference type="Proteomes" id="UP001375240"/>
    </source>
</evidence>
<gene>
    <name evidence="2" type="ORF">TWF696_003368</name>
</gene>
<protein>
    <submittedName>
        <fullName evidence="2">Uncharacterized protein</fullName>
    </submittedName>
</protein>